<dbReference type="GO" id="GO:0051539">
    <property type="term" value="F:4 iron, 4 sulfur cluster binding"/>
    <property type="evidence" value="ECO:0007669"/>
    <property type="project" value="UniProtKB-UniRule"/>
</dbReference>
<comment type="function">
    <text evidence="1">Required for O(2)-independent ubiquinone (coenzyme Q) biosynthesis. Together with UbiV, is essential for the C6-hydroxylation reaction in the oxygen-independent ubiquinone biosynthesis pathway.</text>
</comment>
<dbReference type="InterPro" id="IPR001539">
    <property type="entry name" value="Peptidase_U32"/>
</dbReference>
<dbReference type="EMBL" id="HE663493">
    <property type="protein sequence ID" value="CCG07395.1"/>
    <property type="molecule type" value="Genomic_DNA"/>
</dbReference>
<accession>H6SQT0</accession>
<dbReference type="InterPro" id="IPR036206">
    <property type="entry name" value="ThiamineP_synth_sf"/>
</dbReference>
<reference evidence="2 3" key="1">
    <citation type="submission" date="2012-02" db="EMBL/GenBank/DDBJ databases">
        <title>Shotgun genome sequence of Phaeospirillum photometricum DSM 122.</title>
        <authorList>
            <person name="Duquesne K."/>
            <person name="Sturgis J."/>
        </authorList>
    </citation>
    <scope>NUCLEOTIDE SEQUENCE [LARGE SCALE GENOMIC DNA]</scope>
    <source>
        <strain evidence="3">DSM122</strain>
    </source>
</reference>
<dbReference type="KEGG" id="rpm:RSPPHO_00769"/>
<comment type="subunit">
    <text evidence="1">Forms a heterodimer with UbiV.</text>
</comment>
<keyword evidence="1" id="KW-0004">4Fe-4S</keyword>
<evidence type="ECO:0000313" key="3">
    <source>
        <dbReference type="Proteomes" id="UP000033220"/>
    </source>
</evidence>
<dbReference type="PANTHER" id="PTHR30217:SF3">
    <property type="entry name" value="UBIQUINONE BIOSYNTHESIS PROTEIN UBIU"/>
    <property type="match status" value="1"/>
</dbReference>
<feature type="binding site" evidence="1">
    <location>
        <position position="253"/>
    </location>
    <ligand>
        <name>[4Fe-4S] cluster</name>
        <dbReference type="ChEBI" id="CHEBI:49883"/>
    </ligand>
</feature>
<feature type="binding site" evidence="1">
    <location>
        <position position="197"/>
    </location>
    <ligand>
        <name>[4Fe-4S] cluster</name>
        <dbReference type="ChEBI" id="CHEBI:49883"/>
    </ligand>
</feature>
<comment type="similarity">
    <text evidence="1">Belongs to the peptidase U32 family. UbiU subfamily.</text>
</comment>
<comment type="cofactor">
    <cofactor evidence="1">
        <name>[4Fe-4S] cluster</name>
        <dbReference type="ChEBI" id="CHEBI:49883"/>
    </cofactor>
</comment>
<dbReference type="eggNOG" id="COG0826">
    <property type="taxonomic scope" value="Bacteria"/>
</dbReference>
<dbReference type="Pfam" id="PF01136">
    <property type="entry name" value="Peptidase_U32"/>
    <property type="match status" value="1"/>
</dbReference>
<name>H6SQT0_PARPM</name>
<dbReference type="PATRIC" id="fig|1150469.3.peg.883"/>
<protein>
    <recommendedName>
        <fullName evidence="1">Ubiquinone biosynthesis protein UbiU</fullName>
    </recommendedName>
</protein>
<keyword evidence="1" id="KW-0411">Iron-sulfur</keyword>
<comment type="pathway">
    <text evidence="1">Cofactor biosynthesis; ubiquinone biosynthesis.</text>
</comment>
<dbReference type="GO" id="GO:0046872">
    <property type="term" value="F:metal ion binding"/>
    <property type="evidence" value="ECO:0007669"/>
    <property type="project" value="UniProtKB-KW"/>
</dbReference>
<dbReference type="UniPathway" id="UPA00232"/>
<feature type="binding site" evidence="1">
    <location>
        <position position="214"/>
    </location>
    <ligand>
        <name>[4Fe-4S] cluster</name>
        <dbReference type="ChEBI" id="CHEBI:49883"/>
    </ligand>
</feature>
<evidence type="ECO:0000313" key="2">
    <source>
        <dbReference type="EMBL" id="CCG07395.1"/>
    </source>
</evidence>
<dbReference type="Proteomes" id="UP000033220">
    <property type="component" value="Chromosome DSM 122"/>
</dbReference>
<proteinExistence type="inferred from homology"/>
<keyword evidence="1" id="KW-0408">Iron</keyword>
<dbReference type="STRING" id="1150469.RSPPHO_00769"/>
<dbReference type="GO" id="GO:0006744">
    <property type="term" value="P:ubiquinone biosynthetic process"/>
    <property type="evidence" value="ECO:0007669"/>
    <property type="project" value="UniProtKB-UniRule"/>
</dbReference>
<dbReference type="HAMAP" id="MF_02232">
    <property type="entry name" value="UbiU"/>
    <property type="match status" value="1"/>
</dbReference>
<evidence type="ECO:0000256" key="1">
    <source>
        <dbReference type="HAMAP-Rule" id="MF_02232"/>
    </source>
</evidence>
<dbReference type="AlphaFoldDB" id="H6SQT0"/>
<gene>
    <name evidence="1" type="primary">ubiU</name>
    <name evidence="2" type="ORF">RSPPHO_00769</name>
</gene>
<keyword evidence="3" id="KW-1185">Reference proteome</keyword>
<dbReference type="InterPro" id="IPR043692">
    <property type="entry name" value="UbiU"/>
</dbReference>
<dbReference type="PANTHER" id="PTHR30217">
    <property type="entry name" value="PEPTIDASE U32 FAMILY"/>
    <property type="match status" value="1"/>
</dbReference>
<dbReference type="HOGENOM" id="CLU_011540_3_2_5"/>
<sequence length="343" mass="36843">MPMAEITPLHPVAPAPRDTSIELVCPAGTPAALATAVEAGADAIYFGFRDRTNARNFPGLNFNEKEAAEAVATCKAKGVKSMIAVNTYPDAGDDTIWRRAVDVAADLDVEAVILCDMGLAAYAAKKHPNLRLHLSVQASASNPEAAKFYQEAFGVRRVVLPRVMSVAEIAELTQAIAPIETEVFVFGGLCVMAEGRCCLSSYATGLSPNKDGVCSPASHVRYEQEGDVMVSRLGEFTINRFDAGESAGYPTLCKGRFHSKARSGHLFEDPTSLDATTILPDLKAAGVKALKVEGRQRGKAYVAQVVRSLRAAIDGETRTADPATRHLMEGQGRTEGAYRRDWR</sequence>
<feature type="binding site" evidence="1">
    <location>
        <position position="190"/>
    </location>
    <ligand>
        <name>[4Fe-4S] cluster</name>
        <dbReference type="ChEBI" id="CHEBI:49883"/>
    </ligand>
</feature>
<dbReference type="InterPro" id="IPR051454">
    <property type="entry name" value="RNA/ubiquinone_mod_enzymes"/>
</dbReference>
<keyword evidence="1" id="KW-0831">Ubiquinone biosynthesis</keyword>
<organism evidence="2 3">
    <name type="scientific">Pararhodospirillum photometricum DSM 122</name>
    <dbReference type="NCBI Taxonomy" id="1150469"/>
    <lineage>
        <taxon>Bacteria</taxon>
        <taxon>Pseudomonadati</taxon>
        <taxon>Pseudomonadota</taxon>
        <taxon>Alphaproteobacteria</taxon>
        <taxon>Rhodospirillales</taxon>
        <taxon>Rhodospirillaceae</taxon>
        <taxon>Pararhodospirillum</taxon>
    </lineage>
</organism>
<dbReference type="Gene3D" id="3.20.20.150">
    <property type="entry name" value="Divalent-metal-dependent TIM barrel enzymes"/>
    <property type="match status" value="1"/>
</dbReference>
<dbReference type="SUPFAM" id="SSF51391">
    <property type="entry name" value="Thiamin phosphate synthase"/>
    <property type="match status" value="1"/>
</dbReference>
<keyword evidence="1" id="KW-0479">Metal-binding</keyword>